<evidence type="ECO:0000256" key="2">
    <source>
        <dbReference type="ARBA" id="ARBA00011881"/>
    </source>
</evidence>
<dbReference type="PANTHER" id="PTHR12544:SF29">
    <property type="entry name" value="GLUTAMINASE"/>
    <property type="match status" value="1"/>
</dbReference>
<evidence type="ECO:0000256" key="1">
    <source>
        <dbReference type="ARBA" id="ARBA00011076"/>
    </source>
</evidence>
<proteinExistence type="inferred from homology"/>
<dbReference type="SUPFAM" id="SSF56601">
    <property type="entry name" value="beta-lactamase/transpeptidase-like"/>
    <property type="match status" value="1"/>
</dbReference>
<keyword evidence="4" id="KW-0378">Hydrolase</keyword>
<comment type="catalytic activity">
    <reaction evidence="5">
        <text>L-glutamine + H2O = L-glutamate + NH4(+)</text>
        <dbReference type="Rhea" id="RHEA:15889"/>
        <dbReference type="ChEBI" id="CHEBI:15377"/>
        <dbReference type="ChEBI" id="CHEBI:28938"/>
        <dbReference type="ChEBI" id="CHEBI:29985"/>
        <dbReference type="ChEBI" id="CHEBI:58359"/>
        <dbReference type="EC" id="3.5.1.2"/>
    </reaction>
</comment>
<dbReference type="AlphaFoldDB" id="A0A1E5QJW8"/>
<evidence type="ECO:0000256" key="5">
    <source>
        <dbReference type="ARBA" id="ARBA00049534"/>
    </source>
</evidence>
<evidence type="ECO:0000256" key="3">
    <source>
        <dbReference type="ARBA" id="ARBA00012918"/>
    </source>
</evidence>
<dbReference type="EMBL" id="MJGC01000057">
    <property type="protein sequence ID" value="OEJ74996.1"/>
    <property type="molecule type" value="Genomic_DNA"/>
</dbReference>
<protein>
    <recommendedName>
        <fullName evidence="3">glutaminase</fullName>
        <ecNumber evidence="3">3.5.1.2</ecNumber>
    </recommendedName>
</protein>
<accession>A0A1E5QJW8</accession>
<organism evidence="6">
    <name type="scientific">Desertifilum tharense IPPAS B-1220</name>
    <dbReference type="NCBI Taxonomy" id="1781255"/>
    <lineage>
        <taxon>Bacteria</taxon>
        <taxon>Bacillati</taxon>
        <taxon>Cyanobacteriota</taxon>
        <taxon>Cyanophyceae</taxon>
        <taxon>Desertifilales</taxon>
        <taxon>Desertifilaceae</taxon>
        <taxon>Desertifilum</taxon>
    </lineage>
</organism>
<dbReference type="Pfam" id="PF04960">
    <property type="entry name" value="Glutaminase"/>
    <property type="match status" value="1"/>
</dbReference>
<dbReference type="GO" id="GO:0006543">
    <property type="term" value="P:L-glutamine catabolic process"/>
    <property type="evidence" value="ECO:0007669"/>
    <property type="project" value="TreeGrafter"/>
</dbReference>
<dbReference type="InterPro" id="IPR015868">
    <property type="entry name" value="Glutaminase"/>
</dbReference>
<name>A0A1E5QJW8_9CYAN</name>
<dbReference type="OrthoDB" id="9788822at2"/>
<comment type="similarity">
    <text evidence="1">Belongs to the glutaminase family.</text>
</comment>
<evidence type="ECO:0000313" key="6">
    <source>
        <dbReference type="EMBL" id="OEJ74996.1"/>
    </source>
</evidence>
<dbReference type="GO" id="GO:0006537">
    <property type="term" value="P:glutamate biosynthetic process"/>
    <property type="evidence" value="ECO:0007669"/>
    <property type="project" value="TreeGrafter"/>
</dbReference>
<dbReference type="Gene3D" id="3.40.710.10">
    <property type="entry name" value="DD-peptidase/beta-lactamase superfamily"/>
    <property type="match status" value="1"/>
</dbReference>
<gene>
    <name evidence="6" type="ORF">BH720_11695</name>
</gene>
<reference evidence="6" key="1">
    <citation type="submission" date="2016-09" db="EMBL/GenBank/DDBJ databases">
        <title>Draft genome of thermotolerant cyanobacterium Desertifilum sp. strain IPPAS B-1220.</title>
        <authorList>
            <person name="Sinetova M.A."/>
            <person name="Bolakhan K."/>
            <person name="Zayadan B.K."/>
            <person name="Mironov K.S."/>
            <person name="Ustinova V."/>
            <person name="Kupriyanova E.V."/>
            <person name="Sidorov R.A."/>
            <person name="Skrypnik A.N."/>
            <person name="Gogoleva N.E."/>
            <person name="Gogolev Y.V."/>
            <person name="Los D.A."/>
        </authorList>
    </citation>
    <scope>NUCLEOTIDE SEQUENCE [LARGE SCALE GENOMIC DNA]</scope>
    <source>
        <strain evidence="6">IPPAS B-1220</strain>
    </source>
</reference>
<dbReference type="STRING" id="1781255.BH720_11695"/>
<dbReference type="EC" id="3.5.1.2" evidence="3"/>
<comment type="caution">
    <text evidence="6">The sequence shown here is derived from an EMBL/GenBank/DDBJ whole genome shotgun (WGS) entry which is preliminary data.</text>
</comment>
<dbReference type="RefSeq" id="WP_069967384.1">
    <property type="nucleotide sequence ID" value="NZ_CM124774.1"/>
</dbReference>
<evidence type="ECO:0000256" key="4">
    <source>
        <dbReference type="ARBA" id="ARBA00022801"/>
    </source>
</evidence>
<comment type="subunit">
    <text evidence="2">Homotetramer.</text>
</comment>
<sequence length="283" mass="30981">MRLNLAQWEVWEQQARSLTGQLPTYIPRLAEVEPNAFALQMRNLKGESWTRGNPELMFPLMSVVKPLLLLFLLECLGEESVFQQVGREASELPFNSLEQLEADGGFPRNPMINSGAIALCNLLPDPECLREWLNQSANCQLFLDEAMLASVRSVPNQRNLAIAERLQQAGLLTQSSLQVLDIYQEICCLSGAIADVAQLGLLLAQPGKTREIVTEIVRQCGLYQASAAFAAEVGIPTKSSVSGLLLSWVPGEGAIAIYSPPLDPAGNSIQGLFLLKQIALLEH</sequence>
<dbReference type="PANTHER" id="PTHR12544">
    <property type="entry name" value="GLUTAMINASE"/>
    <property type="match status" value="1"/>
</dbReference>
<dbReference type="InterPro" id="IPR012338">
    <property type="entry name" value="Beta-lactam/transpept-like"/>
</dbReference>
<dbReference type="GO" id="GO:0004359">
    <property type="term" value="F:glutaminase activity"/>
    <property type="evidence" value="ECO:0007669"/>
    <property type="project" value="UniProtKB-EC"/>
</dbReference>